<proteinExistence type="predicted"/>
<dbReference type="Proteomes" id="UP000283210">
    <property type="component" value="Chromosome 16"/>
</dbReference>
<gene>
    <name evidence="1" type="ORF">OJAV_G00165000</name>
</gene>
<dbReference type="AlphaFoldDB" id="A0A3S2LX57"/>
<sequence>MLRSKTASARRPRCRSPRLEERLRLRLRLQLRQRPSARVCARAFLRPGGRSRALPRDSRRALCSRAGAEGPPRDPDRQPPVSVVGIPDPLTWIRCKVITALIDLYFESNINSEEFDRGVKQALVHVSNKMSRGRYHELKGLVSYEMVEYVEKRCSSLTDAQREQLSVHMEDIIFVLPEDVSVVFDQFGRKFCFVVMRFWLLSSHEGPEDPEGSKIFKVAPSEEADGPQRKIATAVYEFHRELTSGAPPDWTVTTVWHWSWGPAK</sequence>
<dbReference type="GO" id="GO:0043022">
    <property type="term" value="F:ribosome binding"/>
    <property type="evidence" value="ECO:0007669"/>
    <property type="project" value="TreeGrafter"/>
</dbReference>
<dbReference type="OrthoDB" id="7249367at2759"/>
<keyword evidence="2" id="KW-1185">Reference proteome</keyword>
<evidence type="ECO:0000313" key="2">
    <source>
        <dbReference type="Proteomes" id="UP000283210"/>
    </source>
</evidence>
<dbReference type="GO" id="GO:0005743">
    <property type="term" value="C:mitochondrial inner membrane"/>
    <property type="evidence" value="ECO:0007669"/>
    <property type="project" value="TreeGrafter"/>
</dbReference>
<evidence type="ECO:0000313" key="1">
    <source>
        <dbReference type="EMBL" id="RVE63092.1"/>
    </source>
</evidence>
<name>A0A3S2LX57_ORYJA</name>
<reference evidence="1 2" key="1">
    <citation type="submission" date="2018-11" db="EMBL/GenBank/DDBJ databases">
        <authorList>
            <person name="Lopez-Roques C."/>
            <person name="Donnadieu C."/>
            <person name="Bouchez O."/>
            <person name="Klopp C."/>
            <person name="Cabau C."/>
            <person name="Zahm M."/>
        </authorList>
    </citation>
    <scope>NUCLEOTIDE SEQUENCE [LARGE SCALE GENOMIC DNA]</scope>
    <source>
        <strain evidence="1">RS831</strain>
        <tissue evidence="1">Whole body</tissue>
    </source>
</reference>
<reference evidence="1 2" key="2">
    <citation type="submission" date="2019-01" db="EMBL/GenBank/DDBJ databases">
        <title>A chromosome length genome reference of the Java medaka (oryzias javanicus).</title>
        <authorList>
            <person name="Herpin A."/>
            <person name="Takehana Y."/>
            <person name="Naruse K."/>
            <person name="Ansai S."/>
            <person name="Kawaguchi M."/>
        </authorList>
    </citation>
    <scope>NUCLEOTIDE SEQUENCE [LARGE SCALE GENOMIC DNA]</scope>
    <source>
        <strain evidence="1">RS831</strain>
        <tissue evidence="1">Whole body</tissue>
    </source>
</reference>
<protein>
    <submittedName>
        <fullName evidence="1">Uncharacterized protein</fullName>
    </submittedName>
</protein>
<dbReference type="PANTHER" id="PTHR13333:SF7">
    <property type="entry name" value="M-AAA PROTEASE-INTERACTING PROTEIN 1, MITOCHONDRIAL"/>
    <property type="match status" value="1"/>
</dbReference>
<dbReference type="PANTHER" id="PTHR13333">
    <property type="entry name" value="M-AAA PROTEASE-INTERACTING PROTEIN 1, MITOCHONDRIAL"/>
    <property type="match status" value="1"/>
</dbReference>
<organism evidence="1 2">
    <name type="scientific">Oryzias javanicus</name>
    <name type="common">Javanese ricefish</name>
    <name type="synonym">Aplocheilus javanicus</name>
    <dbReference type="NCBI Taxonomy" id="123683"/>
    <lineage>
        <taxon>Eukaryota</taxon>
        <taxon>Metazoa</taxon>
        <taxon>Chordata</taxon>
        <taxon>Craniata</taxon>
        <taxon>Vertebrata</taxon>
        <taxon>Euteleostomi</taxon>
        <taxon>Actinopterygii</taxon>
        <taxon>Neopterygii</taxon>
        <taxon>Teleostei</taxon>
        <taxon>Neoteleostei</taxon>
        <taxon>Acanthomorphata</taxon>
        <taxon>Ovalentaria</taxon>
        <taxon>Atherinomorphae</taxon>
        <taxon>Beloniformes</taxon>
        <taxon>Adrianichthyidae</taxon>
        <taxon>Oryziinae</taxon>
        <taxon>Oryzias</taxon>
    </lineage>
</organism>
<dbReference type="EMBL" id="CM012452">
    <property type="protein sequence ID" value="RVE63092.1"/>
    <property type="molecule type" value="Genomic_DNA"/>
</dbReference>
<dbReference type="GO" id="GO:0032979">
    <property type="term" value="P:protein insertion into mitochondrial inner membrane from matrix"/>
    <property type="evidence" value="ECO:0007669"/>
    <property type="project" value="TreeGrafter"/>
</dbReference>
<accession>A0A3S2LX57</accession>